<name>A0A0P1AWT6_PLAHL</name>
<evidence type="ECO:0000313" key="2">
    <source>
        <dbReference type="Proteomes" id="UP000054928"/>
    </source>
</evidence>
<dbReference type="AlphaFoldDB" id="A0A0P1AWT6"/>
<dbReference type="RefSeq" id="XP_024582577.1">
    <property type="nucleotide sequence ID" value="XM_024717039.1"/>
</dbReference>
<dbReference type="Proteomes" id="UP000054928">
    <property type="component" value="Unassembled WGS sequence"/>
</dbReference>
<protein>
    <submittedName>
        <fullName evidence="1">Uncharacterized protein</fullName>
    </submittedName>
</protein>
<reference evidence="2" key="1">
    <citation type="submission" date="2014-09" db="EMBL/GenBank/DDBJ databases">
        <authorList>
            <person name="Sharma Rahul"/>
            <person name="Thines Marco"/>
        </authorList>
    </citation>
    <scope>NUCLEOTIDE SEQUENCE [LARGE SCALE GENOMIC DNA]</scope>
</reference>
<dbReference type="GeneID" id="36397678"/>
<dbReference type="OrthoDB" id="162749at2759"/>
<evidence type="ECO:0000313" key="1">
    <source>
        <dbReference type="EMBL" id="CEG46208.1"/>
    </source>
</evidence>
<proteinExistence type="predicted"/>
<sequence length="101" mass="11582">MSWVIFNLTLHVPVFKTLTMAKRCSRKRTNVRAAKSWIAEELENMEAFNVTWQVFPIDTMINKQKLHQLGEFFPSVAVDMRRDVLAAANDREDVAAAMLGI</sequence>
<keyword evidence="2" id="KW-1185">Reference proteome</keyword>
<accession>A0A0P1AWT6</accession>
<dbReference type="EMBL" id="CCYD01002047">
    <property type="protein sequence ID" value="CEG46208.1"/>
    <property type="molecule type" value="Genomic_DNA"/>
</dbReference>
<organism evidence="1 2">
    <name type="scientific">Plasmopara halstedii</name>
    <name type="common">Downy mildew of sunflower</name>
    <dbReference type="NCBI Taxonomy" id="4781"/>
    <lineage>
        <taxon>Eukaryota</taxon>
        <taxon>Sar</taxon>
        <taxon>Stramenopiles</taxon>
        <taxon>Oomycota</taxon>
        <taxon>Peronosporomycetes</taxon>
        <taxon>Peronosporales</taxon>
        <taxon>Peronosporaceae</taxon>
        <taxon>Plasmopara</taxon>
    </lineage>
</organism>